<comment type="caution">
    <text evidence="1">The sequence shown here is derived from an EMBL/GenBank/DDBJ whole genome shotgun (WGS) entry which is preliminary data.</text>
</comment>
<dbReference type="AlphaFoldDB" id="A0AAD6ZJY2"/>
<evidence type="ECO:0000313" key="2">
    <source>
        <dbReference type="Proteomes" id="UP001218218"/>
    </source>
</evidence>
<gene>
    <name evidence="1" type="ORF">DFH08DRAFT_885176</name>
</gene>
<proteinExistence type="predicted"/>
<dbReference type="Proteomes" id="UP001218218">
    <property type="component" value="Unassembled WGS sequence"/>
</dbReference>
<evidence type="ECO:0000313" key="1">
    <source>
        <dbReference type="EMBL" id="KAJ7326250.1"/>
    </source>
</evidence>
<keyword evidence="2" id="KW-1185">Reference proteome</keyword>
<organism evidence="1 2">
    <name type="scientific">Mycena albidolilacea</name>
    <dbReference type="NCBI Taxonomy" id="1033008"/>
    <lineage>
        <taxon>Eukaryota</taxon>
        <taxon>Fungi</taxon>
        <taxon>Dikarya</taxon>
        <taxon>Basidiomycota</taxon>
        <taxon>Agaricomycotina</taxon>
        <taxon>Agaricomycetes</taxon>
        <taxon>Agaricomycetidae</taxon>
        <taxon>Agaricales</taxon>
        <taxon>Marasmiineae</taxon>
        <taxon>Mycenaceae</taxon>
        <taxon>Mycena</taxon>
    </lineage>
</organism>
<dbReference type="EMBL" id="JARIHO010000042">
    <property type="protein sequence ID" value="KAJ7326250.1"/>
    <property type="molecule type" value="Genomic_DNA"/>
</dbReference>
<sequence>MQSFLDNENPLDALCHHFSVARVSFPPNTPLQPTFAMQLITPVSRMPTHVLAVLPADNNPNVPPLMVPVDAHLYHQSFDNVDFLPQGTLSAPPPVPYQVPSTQPPSMFISLPVVPVNAPHGLSIPLLLLFALGFETDRNLASRILLPPEVIGEFPNAMEMCSIMSRLAEPQFEWYLRYNQGLWKNVLALAPRNTAFVELVQTTYKVVADARRLRLRRR</sequence>
<protein>
    <submittedName>
        <fullName evidence="1">Uncharacterized protein</fullName>
    </submittedName>
</protein>
<reference evidence="1" key="1">
    <citation type="submission" date="2023-03" db="EMBL/GenBank/DDBJ databases">
        <title>Massive genome expansion in bonnet fungi (Mycena s.s.) driven by repeated elements and novel gene families across ecological guilds.</title>
        <authorList>
            <consortium name="Lawrence Berkeley National Laboratory"/>
            <person name="Harder C.B."/>
            <person name="Miyauchi S."/>
            <person name="Viragh M."/>
            <person name="Kuo A."/>
            <person name="Thoen E."/>
            <person name="Andreopoulos B."/>
            <person name="Lu D."/>
            <person name="Skrede I."/>
            <person name="Drula E."/>
            <person name="Henrissat B."/>
            <person name="Morin E."/>
            <person name="Kohler A."/>
            <person name="Barry K."/>
            <person name="LaButti K."/>
            <person name="Morin E."/>
            <person name="Salamov A."/>
            <person name="Lipzen A."/>
            <person name="Mereny Z."/>
            <person name="Hegedus B."/>
            <person name="Baldrian P."/>
            <person name="Stursova M."/>
            <person name="Weitz H."/>
            <person name="Taylor A."/>
            <person name="Grigoriev I.V."/>
            <person name="Nagy L.G."/>
            <person name="Martin F."/>
            <person name="Kauserud H."/>
        </authorList>
    </citation>
    <scope>NUCLEOTIDE SEQUENCE</scope>
    <source>
        <strain evidence="1">CBHHK002</strain>
    </source>
</reference>
<accession>A0AAD6ZJY2</accession>
<name>A0AAD6ZJY2_9AGAR</name>